<dbReference type="EMBL" id="JBHMEX010000013">
    <property type="protein sequence ID" value="MFB9063337.1"/>
    <property type="molecule type" value="Genomic_DNA"/>
</dbReference>
<protein>
    <recommendedName>
        <fullName evidence="3">DUF4142 domain-containing protein</fullName>
    </recommendedName>
</protein>
<organism evidence="1 2">
    <name type="scientific">Flavobacterium branchiarum</name>
    <dbReference type="NCBI Taxonomy" id="1114870"/>
    <lineage>
        <taxon>Bacteria</taxon>
        <taxon>Pseudomonadati</taxon>
        <taxon>Bacteroidota</taxon>
        <taxon>Flavobacteriia</taxon>
        <taxon>Flavobacteriales</taxon>
        <taxon>Flavobacteriaceae</taxon>
        <taxon>Flavobacterium</taxon>
    </lineage>
</organism>
<evidence type="ECO:0008006" key="3">
    <source>
        <dbReference type="Google" id="ProtNLM"/>
    </source>
</evidence>
<comment type="caution">
    <text evidence="1">The sequence shown here is derived from an EMBL/GenBank/DDBJ whole genome shotgun (WGS) entry which is preliminary data.</text>
</comment>
<proteinExistence type="predicted"/>
<evidence type="ECO:0000313" key="1">
    <source>
        <dbReference type="EMBL" id="MFB9063337.1"/>
    </source>
</evidence>
<reference evidence="1 2" key="1">
    <citation type="submission" date="2024-09" db="EMBL/GenBank/DDBJ databases">
        <authorList>
            <person name="Sun Q."/>
            <person name="Mori K."/>
        </authorList>
    </citation>
    <scope>NUCLEOTIDE SEQUENCE [LARGE SCALE GENOMIC DNA]</scope>
    <source>
        <strain evidence="1 2">CECT 7908</strain>
    </source>
</reference>
<dbReference type="RefSeq" id="WP_290266260.1">
    <property type="nucleotide sequence ID" value="NZ_JAUFQQ010000005.1"/>
</dbReference>
<dbReference type="Proteomes" id="UP001589589">
    <property type="component" value="Unassembled WGS sequence"/>
</dbReference>
<sequence>MIKKNQSHCLIAILLCQPSCKSTTPHRFFDLAILNTNLLSQFEPHYFGNLLEKHAHENSNNTTSKKTGVEAQKAVEIKIQHIKQALAKIKALDANNEERKAIKENSIELFETALAVHKKEYLKYAKLCDQKNTSTEKETLLKKVEEVDMPKINNLIDSLYQKGKVFATKHQINVKW</sequence>
<accession>A0ABV5FIH5</accession>
<keyword evidence="2" id="KW-1185">Reference proteome</keyword>
<evidence type="ECO:0000313" key="2">
    <source>
        <dbReference type="Proteomes" id="UP001589589"/>
    </source>
</evidence>
<gene>
    <name evidence="1" type="ORF">ACFFUQ_04820</name>
</gene>
<name>A0ABV5FIH5_9FLAO</name>